<dbReference type="Gene3D" id="3.20.20.370">
    <property type="entry name" value="Glycoside hydrolase/deacetylase"/>
    <property type="match status" value="1"/>
</dbReference>
<proteinExistence type="predicted"/>
<evidence type="ECO:0000313" key="6">
    <source>
        <dbReference type="Proteomes" id="UP000256869"/>
    </source>
</evidence>
<reference evidence="5 6" key="1">
    <citation type="submission" date="2018-07" db="EMBL/GenBank/DDBJ databases">
        <title>Genomic Encyclopedia of Type Strains, Phase III (KMG-III): the genomes of soil and plant-associated and newly described type strains.</title>
        <authorList>
            <person name="Whitman W."/>
        </authorList>
    </citation>
    <scope>NUCLEOTIDE SEQUENCE [LARGE SCALE GENOMIC DNA]</scope>
    <source>
        <strain evidence="5 6">CECT 8236</strain>
    </source>
</reference>
<comment type="caution">
    <text evidence="5">The sequence shown here is derived from an EMBL/GenBank/DDBJ whole genome shotgun (WGS) entry which is preliminary data.</text>
</comment>
<dbReference type="EMBL" id="QRDY01000005">
    <property type="protein sequence ID" value="RED61596.1"/>
    <property type="molecule type" value="Genomic_DNA"/>
</dbReference>
<evidence type="ECO:0000313" key="5">
    <source>
        <dbReference type="EMBL" id="RED61596.1"/>
    </source>
</evidence>
<keyword evidence="3" id="KW-0812">Transmembrane</keyword>
<organism evidence="5 6">
    <name type="scientific">Cohnella lupini</name>
    <dbReference type="NCBI Taxonomy" id="1294267"/>
    <lineage>
        <taxon>Bacteria</taxon>
        <taxon>Bacillati</taxon>
        <taxon>Bacillota</taxon>
        <taxon>Bacilli</taxon>
        <taxon>Bacillales</taxon>
        <taxon>Paenibacillaceae</taxon>
        <taxon>Cohnella</taxon>
    </lineage>
</organism>
<keyword evidence="3" id="KW-0472">Membrane</keyword>
<evidence type="ECO:0000256" key="1">
    <source>
        <dbReference type="ARBA" id="ARBA00004613"/>
    </source>
</evidence>
<gene>
    <name evidence="5" type="ORF">DFP95_10524</name>
</gene>
<evidence type="ECO:0000256" key="2">
    <source>
        <dbReference type="ARBA" id="ARBA00022729"/>
    </source>
</evidence>
<dbReference type="Pfam" id="PF01522">
    <property type="entry name" value="Polysacc_deac_1"/>
    <property type="match status" value="1"/>
</dbReference>
<accession>A0A3D9IKG5</accession>
<dbReference type="GO" id="GO:0005576">
    <property type="term" value="C:extracellular region"/>
    <property type="evidence" value="ECO:0007669"/>
    <property type="project" value="UniProtKB-SubCell"/>
</dbReference>
<sequence>MGMHRRNSALDYRKKNRRKIYKTLLQLALLMVVGYSLFHVLVDTESYRMPDEKEWSNRQGFIALSYFGVSRTGTPKLIDKSQLDQQLQALKDQGYETVSQQDILNFYHNGTALPDKALFLSFEDGRNDSSLYAQPLLEKYNYKATFLSYADKVGSGDRKFLQPGDMRKMMKTGYWEMGSNGYRLSYINIFNRDGTFLGMKDENDLHNKDKVEYYNHYLMDFIRDENMIPVEDRAEMETRIGTDYKAMRTIYDDKLGFVPNVYMIMHANALNEGMNRLVSDANNANIKQIFKLHYNREGTAFNEAGADPFDLTRVQPAPYWYTNHLLMKLRKDTGQAMKFVIGDKERAKDWRVISGAAQFIDNRIALTSLPSGNGMMYLDPSDAYTDMTLTANLSGNVIGKQSVYVRFDRNKDSYLRVSLIDNELIVDEKRPGRVATRLFTRKLGEVDWKESDLALNKATVYSIEQTASGNSENQSEVDYPTNVKNTRELGVTVTGNALTIKVDGELQLEERQIDSSINAGGVALESGFSEMNHKDDIYDGVFDDIRIESIRTDGERNTVLYQNSFEGLDKIVSRVKNAFDSTIDWMIDTF</sequence>
<dbReference type="PANTHER" id="PTHR34216:SF3">
    <property type="entry name" value="POLY-BETA-1,6-N-ACETYL-D-GLUCOSAMINE N-DEACETYLASE"/>
    <property type="match status" value="1"/>
</dbReference>
<evidence type="ECO:0000259" key="4">
    <source>
        <dbReference type="Pfam" id="PF01522"/>
    </source>
</evidence>
<dbReference type="SUPFAM" id="SSF88713">
    <property type="entry name" value="Glycoside hydrolase/deacetylase"/>
    <property type="match status" value="1"/>
</dbReference>
<dbReference type="AlphaFoldDB" id="A0A3D9IKG5"/>
<dbReference type="InterPro" id="IPR011330">
    <property type="entry name" value="Glyco_hydro/deAcase_b/a-brl"/>
</dbReference>
<keyword evidence="3" id="KW-1133">Transmembrane helix</keyword>
<dbReference type="GO" id="GO:0016810">
    <property type="term" value="F:hydrolase activity, acting on carbon-nitrogen (but not peptide) bonds"/>
    <property type="evidence" value="ECO:0007669"/>
    <property type="project" value="InterPro"/>
</dbReference>
<dbReference type="Gene3D" id="2.60.120.560">
    <property type="entry name" value="Exo-inulinase, domain 1"/>
    <property type="match status" value="1"/>
</dbReference>
<dbReference type="OrthoDB" id="5437800at2"/>
<dbReference type="PANTHER" id="PTHR34216">
    <property type="match status" value="1"/>
</dbReference>
<feature type="transmembrane region" description="Helical" evidence="3">
    <location>
        <begin position="20"/>
        <end position="42"/>
    </location>
</feature>
<dbReference type="Proteomes" id="UP000256869">
    <property type="component" value="Unassembled WGS sequence"/>
</dbReference>
<feature type="domain" description="NodB homology" evidence="4">
    <location>
        <begin position="113"/>
        <end position="187"/>
    </location>
</feature>
<dbReference type="InterPro" id="IPR051398">
    <property type="entry name" value="Polysacch_Deacetylase"/>
</dbReference>
<dbReference type="InterPro" id="IPR002509">
    <property type="entry name" value="NODB_dom"/>
</dbReference>
<dbReference type="RefSeq" id="WP_115992639.1">
    <property type="nucleotide sequence ID" value="NZ_QRDY01000005.1"/>
</dbReference>
<keyword evidence="6" id="KW-1185">Reference proteome</keyword>
<evidence type="ECO:0000256" key="3">
    <source>
        <dbReference type="SAM" id="Phobius"/>
    </source>
</evidence>
<dbReference type="GO" id="GO:0005975">
    <property type="term" value="P:carbohydrate metabolic process"/>
    <property type="evidence" value="ECO:0007669"/>
    <property type="project" value="InterPro"/>
</dbReference>
<comment type="subcellular location">
    <subcellularLocation>
        <location evidence="1">Secreted</location>
    </subcellularLocation>
</comment>
<name>A0A3D9IKG5_9BACL</name>
<protein>
    <submittedName>
        <fullName evidence="5">Polysaccharide deacetylase</fullName>
    </submittedName>
</protein>
<keyword evidence="2" id="KW-0732">Signal</keyword>